<dbReference type="AlphaFoldDB" id="A0A0A0F023"/>
<evidence type="ECO:0008006" key="6">
    <source>
        <dbReference type="Google" id="ProtNLM"/>
    </source>
</evidence>
<feature type="transmembrane region" description="Helical" evidence="3">
    <location>
        <begin position="178"/>
        <end position="196"/>
    </location>
</feature>
<feature type="coiled-coil region" evidence="1">
    <location>
        <begin position="25"/>
        <end position="52"/>
    </location>
</feature>
<dbReference type="InterPro" id="IPR049806">
    <property type="entry name" value="MasK-like_C"/>
</dbReference>
<evidence type="ECO:0000256" key="1">
    <source>
        <dbReference type="SAM" id="Coils"/>
    </source>
</evidence>
<reference evidence="4 5" key="1">
    <citation type="submission" date="2013-08" db="EMBL/GenBank/DDBJ databases">
        <title>Genome sequencing of Lysobacter.</title>
        <authorList>
            <person name="Zhang S."/>
            <person name="Wang G."/>
        </authorList>
    </citation>
    <scope>NUCLEOTIDE SEQUENCE [LARGE SCALE GENOMIC DNA]</scope>
    <source>
        <strain evidence="4 5">GH1-9</strain>
    </source>
</reference>
<feature type="region of interest" description="Disordered" evidence="2">
    <location>
        <begin position="223"/>
        <end position="267"/>
    </location>
</feature>
<keyword evidence="1" id="KW-0175">Coiled coil</keyword>
<comment type="caution">
    <text evidence="4">The sequence shown here is derived from an EMBL/GenBank/DDBJ whole genome shotgun (WGS) entry which is preliminary data.</text>
</comment>
<organism evidence="4 5">
    <name type="scientific">Lysobacter daejeonensis GH1-9</name>
    <dbReference type="NCBI Taxonomy" id="1385517"/>
    <lineage>
        <taxon>Bacteria</taxon>
        <taxon>Pseudomonadati</taxon>
        <taxon>Pseudomonadota</taxon>
        <taxon>Gammaproteobacteria</taxon>
        <taxon>Lysobacterales</taxon>
        <taxon>Lysobacteraceae</taxon>
        <taxon>Aerolutibacter</taxon>
    </lineage>
</organism>
<feature type="compositionally biased region" description="Basic and acidic residues" evidence="2">
    <location>
        <begin position="235"/>
        <end position="257"/>
    </location>
</feature>
<keyword evidence="3" id="KW-0472">Membrane</keyword>
<dbReference type="Proteomes" id="UP000029998">
    <property type="component" value="Unassembled WGS sequence"/>
</dbReference>
<gene>
    <name evidence="4" type="ORF">N800_13175</name>
</gene>
<sequence>MTDTNAMELETIPDANAAGSLDERIAAARAQLDALGDDLAAVDEELESFARERQQHRLLAQVCHTLEELGQAGGADLFWEGLSPHATWPEHINHARGRTEALRVRIDEVDARRSELVGRIGEQNEQLLLLEDEAFEHQEELDRQRNEWIVERELEADRVRPHLMLWMRGEEDQRSRKALAIALCLWVLIAFIVPFIKIPERVAPPTEALPERVVSVIPEAKKLEEAPPPPPELTRPVEKKVERKPTQTRTETAKVEPRPVANPQPTAKPQGILAFKDALTAVDDVPAVSQLGKAAKLSSDTGATRPERAMLTGSAPGRSSGINLASESRGFGNGGGERAAIRGTALTRASSGISAIAAKDSAGSGSSRRGGRSDEEIQVVFDRYKSALYRLYQRELRNDATLQGKVILRLTIEPDGSVSMAQVKSSEMEAPALVADIVARVKGFNFGAKDVPAVTIVYPMNFLPAG</sequence>
<keyword evidence="3" id="KW-0812">Transmembrane</keyword>
<evidence type="ECO:0000256" key="3">
    <source>
        <dbReference type="SAM" id="Phobius"/>
    </source>
</evidence>
<accession>A0A0A0F023</accession>
<proteinExistence type="predicted"/>
<dbReference type="STRING" id="1385517.N800_13175"/>
<keyword evidence="3" id="KW-1133">Transmembrane helix</keyword>
<dbReference type="NCBIfam" id="NF033768">
    <property type="entry name" value="myxo_SS_tail"/>
    <property type="match status" value="1"/>
</dbReference>
<dbReference type="eggNOG" id="COG0810">
    <property type="taxonomic scope" value="Bacteria"/>
</dbReference>
<feature type="region of interest" description="Disordered" evidence="2">
    <location>
        <begin position="298"/>
        <end position="336"/>
    </location>
</feature>
<evidence type="ECO:0000313" key="5">
    <source>
        <dbReference type="Proteomes" id="UP000029998"/>
    </source>
</evidence>
<name>A0A0A0F023_9GAMM</name>
<evidence type="ECO:0000256" key="2">
    <source>
        <dbReference type="SAM" id="MobiDB-lite"/>
    </source>
</evidence>
<evidence type="ECO:0000313" key="4">
    <source>
        <dbReference type="EMBL" id="KGM55653.1"/>
    </source>
</evidence>
<dbReference type="EMBL" id="AVPU01000004">
    <property type="protein sequence ID" value="KGM55653.1"/>
    <property type="molecule type" value="Genomic_DNA"/>
</dbReference>
<keyword evidence="5" id="KW-1185">Reference proteome</keyword>
<feature type="coiled-coil region" evidence="1">
    <location>
        <begin position="120"/>
        <end position="147"/>
    </location>
</feature>
<protein>
    <recommendedName>
        <fullName evidence="6">TonB C-terminal domain-containing protein</fullName>
    </recommendedName>
</protein>